<dbReference type="STRING" id="1610493.RPIT_07070"/>
<dbReference type="RefSeq" id="WP_077341858.1">
    <property type="nucleotide sequence ID" value="NZ_CP019605.1"/>
</dbReference>
<gene>
    <name evidence="1" type="ORF">RPIT_07070</name>
</gene>
<reference evidence="1 2" key="1">
    <citation type="journal article" date="2016" name="Int. J. Syst. Evol. Microbiol.">
        <title>Tessaracoccus flavus sp. nov., isolated from the drainage system of a lindane-producing factory.</title>
        <authorList>
            <person name="Kumari R."/>
            <person name="Singh P."/>
            <person name="Schumann P."/>
            <person name="Lal R."/>
        </authorList>
    </citation>
    <scope>NUCLEOTIDE SEQUENCE [LARGE SCALE GENOMIC DNA]</scope>
    <source>
        <strain evidence="1 2">RP1T</strain>
    </source>
</reference>
<name>A0A1Q2CEQ9_9ACTN</name>
<protein>
    <submittedName>
        <fullName evidence="1">Uncharacterized protein</fullName>
    </submittedName>
</protein>
<dbReference type="InterPro" id="IPR011013">
    <property type="entry name" value="Gal_mutarotase_sf_dom"/>
</dbReference>
<sequence length="292" mass="32085">MTIKPTGEQLEINHGRYAVVVTEVGATLRSLTVDGEEVLWTFPETGTPRHCSGQQLTPWPNRIRDGRYTFDGQQQQLDITEPPRHTALHGLGRFLPWRVESRSATEVVQSAVIYPQNGWDGVLGMTIVHRLSDDGLTVRVTAENLGGNRLPYGYGAHPYVAADLATAVLTTPFRRELLVDEVRLLPGELTEVTVANDFRGGKTVGDTVLDTAFCDPETGWEVSVTTADRTVSLWADDSMRWGQVFTAPTRDGIAIEPMTCGPDAFNEGPTHDGVIILEPGESTSCEWGVRVR</sequence>
<keyword evidence="2" id="KW-1185">Reference proteome</keyword>
<dbReference type="InterPro" id="IPR008183">
    <property type="entry name" value="Aldose_1/G6P_1-epimerase"/>
</dbReference>
<dbReference type="Proteomes" id="UP000188324">
    <property type="component" value="Chromosome"/>
</dbReference>
<proteinExistence type="predicted"/>
<dbReference type="Gene3D" id="2.70.98.10">
    <property type="match status" value="1"/>
</dbReference>
<dbReference type="CDD" id="cd09022">
    <property type="entry name" value="Aldose_epim_Ec_YihR"/>
    <property type="match status" value="1"/>
</dbReference>
<dbReference type="Pfam" id="PF01263">
    <property type="entry name" value="Aldose_epim"/>
    <property type="match status" value="1"/>
</dbReference>
<dbReference type="KEGG" id="tfl:RPIT_07070"/>
<evidence type="ECO:0000313" key="2">
    <source>
        <dbReference type="Proteomes" id="UP000188324"/>
    </source>
</evidence>
<organism evidence="1 2">
    <name type="scientific">Tessaracoccus flavus</name>
    <dbReference type="NCBI Taxonomy" id="1610493"/>
    <lineage>
        <taxon>Bacteria</taxon>
        <taxon>Bacillati</taxon>
        <taxon>Actinomycetota</taxon>
        <taxon>Actinomycetes</taxon>
        <taxon>Propionibacteriales</taxon>
        <taxon>Propionibacteriaceae</taxon>
        <taxon>Tessaracoccus</taxon>
    </lineage>
</organism>
<dbReference type="AlphaFoldDB" id="A0A1Q2CEQ9"/>
<dbReference type="GO" id="GO:0005975">
    <property type="term" value="P:carbohydrate metabolic process"/>
    <property type="evidence" value="ECO:0007669"/>
    <property type="project" value="InterPro"/>
</dbReference>
<dbReference type="EMBL" id="CP019605">
    <property type="protein sequence ID" value="AQP44604.1"/>
    <property type="molecule type" value="Genomic_DNA"/>
</dbReference>
<dbReference type="GO" id="GO:0016853">
    <property type="term" value="F:isomerase activity"/>
    <property type="evidence" value="ECO:0007669"/>
    <property type="project" value="InterPro"/>
</dbReference>
<accession>A0A1Q2CEQ9</accession>
<dbReference type="InterPro" id="IPR037480">
    <property type="entry name" value="YihR-like"/>
</dbReference>
<dbReference type="InterPro" id="IPR014718">
    <property type="entry name" value="GH-type_carb-bd"/>
</dbReference>
<dbReference type="OrthoDB" id="4739604at2"/>
<dbReference type="GO" id="GO:0030246">
    <property type="term" value="F:carbohydrate binding"/>
    <property type="evidence" value="ECO:0007669"/>
    <property type="project" value="InterPro"/>
</dbReference>
<evidence type="ECO:0000313" key="1">
    <source>
        <dbReference type="EMBL" id="AQP44604.1"/>
    </source>
</evidence>
<dbReference type="SUPFAM" id="SSF74650">
    <property type="entry name" value="Galactose mutarotase-like"/>
    <property type="match status" value="1"/>
</dbReference>